<sequence>VDERFGADIVVTRNLCTNDDGELVMEAYTTLMGQQGDGSARLKWDKESGQVIRTA</sequence>
<evidence type="ECO:0000313" key="1">
    <source>
        <dbReference type="EMBL" id="MCX9004979.1"/>
    </source>
</evidence>
<name>A0AAW5WGS9_9ENTR</name>
<reference evidence="1" key="1">
    <citation type="submission" date="2022-07" db="EMBL/GenBank/DDBJ databases">
        <title>Genome Sequence of Citrobacter portucalensis from Edible Snails.</title>
        <authorList>
            <person name="Okafor A.C."/>
            <person name="Ogbo F.C."/>
            <person name="Ruppitsch W."/>
            <person name="Allerberger F."/>
        </authorList>
    </citation>
    <scope>NUCLEOTIDE SEQUENCE</scope>
    <source>
        <strain evidence="1">Igbk 7</strain>
    </source>
</reference>
<comment type="caution">
    <text evidence="1">The sequence shown here is derived from an EMBL/GenBank/DDBJ whole genome shotgun (WGS) entry which is preliminary data.</text>
</comment>
<dbReference type="InterPro" id="IPR029069">
    <property type="entry name" value="HotDog_dom_sf"/>
</dbReference>
<protein>
    <submittedName>
        <fullName evidence="1">3-hydroxyacyl-ACP dehydratase</fullName>
    </submittedName>
</protein>
<dbReference type="EMBL" id="JANDBG010000121">
    <property type="protein sequence ID" value="MCX9004979.1"/>
    <property type="molecule type" value="Genomic_DNA"/>
</dbReference>
<dbReference type="SUPFAM" id="SSF54637">
    <property type="entry name" value="Thioesterase/thiol ester dehydrase-isomerase"/>
    <property type="match status" value="1"/>
</dbReference>
<gene>
    <name evidence="1" type="ORF">NLN86_25690</name>
</gene>
<feature type="non-terminal residue" evidence="1">
    <location>
        <position position="1"/>
    </location>
</feature>
<dbReference type="Proteomes" id="UP001207430">
    <property type="component" value="Unassembled WGS sequence"/>
</dbReference>
<dbReference type="Gene3D" id="3.10.129.10">
    <property type="entry name" value="Hotdog Thioesterase"/>
    <property type="match status" value="1"/>
</dbReference>
<proteinExistence type="predicted"/>
<dbReference type="AlphaFoldDB" id="A0AAW5WGS9"/>
<evidence type="ECO:0000313" key="2">
    <source>
        <dbReference type="Proteomes" id="UP001207430"/>
    </source>
</evidence>
<accession>A0AAW5WGS9</accession>
<organism evidence="1 2">
    <name type="scientific">Citrobacter portucalensis</name>
    <dbReference type="NCBI Taxonomy" id="1639133"/>
    <lineage>
        <taxon>Bacteria</taxon>
        <taxon>Pseudomonadati</taxon>
        <taxon>Pseudomonadota</taxon>
        <taxon>Gammaproteobacteria</taxon>
        <taxon>Enterobacterales</taxon>
        <taxon>Enterobacteriaceae</taxon>
        <taxon>Citrobacter</taxon>
        <taxon>Citrobacter freundii complex</taxon>
    </lineage>
</organism>